<evidence type="ECO:0000313" key="2">
    <source>
        <dbReference type="Proteomes" id="UP000467841"/>
    </source>
</evidence>
<accession>A0A6D2KPE6</accession>
<dbReference type="AlphaFoldDB" id="A0A6D2KPE6"/>
<protein>
    <submittedName>
        <fullName evidence="1">Uncharacterized protein</fullName>
    </submittedName>
</protein>
<comment type="caution">
    <text evidence="1">The sequence shown here is derived from an EMBL/GenBank/DDBJ whole genome shotgun (WGS) entry which is preliminary data.</text>
</comment>
<evidence type="ECO:0000313" key="1">
    <source>
        <dbReference type="EMBL" id="CAA7053842.1"/>
    </source>
</evidence>
<gene>
    <name evidence="1" type="ORF">MERR_LOCUS41078</name>
</gene>
<name>A0A6D2KPE6_9BRAS</name>
<reference evidence="1" key="1">
    <citation type="submission" date="2020-01" db="EMBL/GenBank/DDBJ databases">
        <authorList>
            <person name="Mishra B."/>
        </authorList>
    </citation>
    <scope>NUCLEOTIDE SEQUENCE [LARGE SCALE GENOMIC DNA]</scope>
</reference>
<dbReference type="EMBL" id="CACVBM020001551">
    <property type="protein sequence ID" value="CAA7053842.1"/>
    <property type="molecule type" value="Genomic_DNA"/>
</dbReference>
<sequence>MATSSASLLPSVIVLFPKTSMSFRIRESDRSKQRIIIHFQQFESFTFPSNFISFFSIPQITPPQLSVSNSSNASSISNSYLSFPRLSRSSCKALLIQIRLPPSLFRSISSVQILAIGC</sequence>
<proteinExistence type="predicted"/>
<organism evidence="1 2">
    <name type="scientific">Microthlaspi erraticum</name>
    <dbReference type="NCBI Taxonomy" id="1685480"/>
    <lineage>
        <taxon>Eukaryota</taxon>
        <taxon>Viridiplantae</taxon>
        <taxon>Streptophyta</taxon>
        <taxon>Embryophyta</taxon>
        <taxon>Tracheophyta</taxon>
        <taxon>Spermatophyta</taxon>
        <taxon>Magnoliopsida</taxon>
        <taxon>eudicotyledons</taxon>
        <taxon>Gunneridae</taxon>
        <taxon>Pentapetalae</taxon>
        <taxon>rosids</taxon>
        <taxon>malvids</taxon>
        <taxon>Brassicales</taxon>
        <taxon>Brassicaceae</taxon>
        <taxon>Coluteocarpeae</taxon>
        <taxon>Microthlaspi</taxon>
    </lineage>
</organism>
<dbReference type="Proteomes" id="UP000467841">
    <property type="component" value="Unassembled WGS sequence"/>
</dbReference>
<keyword evidence="2" id="KW-1185">Reference proteome</keyword>